<proteinExistence type="predicted"/>
<protein>
    <submittedName>
        <fullName evidence="1">Uncharacterized protein</fullName>
    </submittedName>
</protein>
<keyword evidence="1" id="KW-0614">Plasmid</keyword>
<organism evidence="1">
    <name type="scientific">Escherichia coli</name>
    <dbReference type="NCBI Taxonomy" id="562"/>
    <lineage>
        <taxon>Bacteria</taxon>
        <taxon>Pseudomonadati</taxon>
        <taxon>Pseudomonadota</taxon>
        <taxon>Gammaproteobacteria</taxon>
        <taxon>Enterobacterales</taxon>
        <taxon>Enterobacteriaceae</taxon>
        <taxon>Escherichia</taxon>
    </lineage>
</organism>
<accession>A0A0N6WZP4</accession>
<geneLocation type="plasmid" evidence="1">
    <name>pEc2A</name>
</geneLocation>
<evidence type="ECO:0000313" key="1">
    <source>
        <dbReference type="EMBL" id="ALF35418.1"/>
    </source>
</evidence>
<dbReference type="RefSeq" id="WP_049039022.1">
    <property type="nucleotide sequence ID" value="NZ_JBLKCN010000035.1"/>
</dbReference>
<dbReference type="EMBL" id="KR822247">
    <property type="protein sequence ID" value="ALF35418.1"/>
    <property type="molecule type" value="Genomic_DNA"/>
</dbReference>
<reference evidence="1" key="1">
    <citation type="journal article" date="2015" name="Antimicrob. Agents Chemother.">
        <title>Characterization of Tn3000, a Transposon Responsible for blaNDM-1 Dissemination among Enterobacteriaceae in Brazil, Nepal, Morocco, and India.</title>
        <authorList>
            <person name="Campos J.C."/>
            <person name="Sampaio J.L.M."/>
        </authorList>
    </citation>
    <scope>NUCLEOTIDE SEQUENCE</scope>
    <source>
        <strain evidence="1">E0083033-2</strain>
        <plasmid evidence="1">pEc2A</plasmid>
    </source>
</reference>
<gene>
    <name evidence="1" type="ORF">AZ95_0004</name>
</gene>
<dbReference type="AlphaFoldDB" id="A0A0N6WZP4"/>
<name>A0A0N6WZP4_ECOLX</name>
<sequence length="94" mass="11418">MNKSWLEHQVQTEKIKKVQEEKKDGTIPKELYRVRIKDKYRWDLWENDCRIVIAYSKDDAELKFTGMTGFNDHYYIESIEKITFSDIEKLLLEN</sequence>